<accession>A0A0L8GTL1</accession>
<dbReference type="AlphaFoldDB" id="A0A0L8GTL1"/>
<proteinExistence type="predicted"/>
<dbReference type="EMBL" id="KQ420404">
    <property type="protein sequence ID" value="KOF80406.1"/>
    <property type="molecule type" value="Genomic_DNA"/>
</dbReference>
<reference evidence="1" key="1">
    <citation type="submission" date="2015-07" db="EMBL/GenBank/DDBJ databases">
        <title>MeaNS - Measles Nucleotide Surveillance Program.</title>
        <authorList>
            <person name="Tran T."/>
            <person name="Druce J."/>
        </authorList>
    </citation>
    <scope>NUCLEOTIDE SEQUENCE</scope>
    <source>
        <strain evidence="1">UCB-OBI-ISO-001</strain>
        <tissue evidence="1">Gonad</tissue>
    </source>
</reference>
<protein>
    <submittedName>
        <fullName evidence="1">Uncharacterized protein</fullName>
    </submittedName>
</protein>
<name>A0A0L8GTL1_OCTBM</name>
<gene>
    <name evidence="1" type="ORF">OCBIM_22027918mg</name>
</gene>
<sequence length="78" mass="9455">MCPHVWAKYPRLNPDKNYCRRLNFLKNCTLNAYPGCYHIYFNRYQVDCFGNTPYCNSAPHFTSLYNIIFLPTTWMFVW</sequence>
<evidence type="ECO:0000313" key="1">
    <source>
        <dbReference type="EMBL" id="KOF80406.1"/>
    </source>
</evidence>
<organism evidence="1">
    <name type="scientific">Octopus bimaculoides</name>
    <name type="common">California two-spotted octopus</name>
    <dbReference type="NCBI Taxonomy" id="37653"/>
    <lineage>
        <taxon>Eukaryota</taxon>
        <taxon>Metazoa</taxon>
        <taxon>Spiralia</taxon>
        <taxon>Lophotrochozoa</taxon>
        <taxon>Mollusca</taxon>
        <taxon>Cephalopoda</taxon>
        <taxon>Coleoidea</taxon>
        <taxon>Octopodiformes</taxon>
        <taxon>Octopoda</taxon>
        <taxon>Incirrata</taxon>
        <taxon>Octopodidae</taxon>
        <taxon>Octopus</taxon>
    </lineage>
</organism>